<dbReference type="EMBL" id="MW491758">
    <property type="protein sequence ID" value="UAU42890.1"/>
    <property type="molecule type" value="Viral_cRNA"/>
</dbReference>
<name>A0AAE8XBM7_9RHAB</name>
<dbReference type="KEGG" id="vg:80539702"/>
<dbReference type="RefSeq" id="YP_010801025.1">
    <property type="nucleotide sequence ID" value="NC_076936.1"/>
</dbReference>
<evidence type="ECO:0000313" key="2">
    <source>
        <dbReference type="Proteomes" id="UP000829835"/>
    </source>
</evidence>
<reference evidence="1" key="1">
    <citation type="journal article" date="2021" name="Viruses">
        <title>Genome Characterization of Bird-Related Rhabdoviruses Circulating in Africa.</title>
        <authorList>
            <person name="Luo D.-S."/>
            <person name="Zhou Z.-J."/>
            <person name="Ge X.-Y."/>
            <person name="Bourhy H."/>
            <person name="Shi Z.-L."/>
            <person name="Grandadam M."/>
            <person name="Dacheux L."/>
        </authorList>
    </citation>
    <scope>NUCLEOTIDE SEQUENCE</scope>
    <source>
        <strain evidence="1">9718RCA</strain>
    </source>
</reference>
<accession>A0AAE8XBM7</accession>
<protein>
    <submittedName>
        <fullName evidence="1">Matrix</fullName>
    </submittedName>
</protein>
<organism evidence="1 2">
    <name type="scientific">Ouango virus</name>
    <dbReference type="NCBI Taxonomy" id="864692"/>
    <lineage>
        <taxon>Viruses</taxon>
        <taxon>Riboviria</taxon>
        <taxon>Orthornavirae</taxon>
        <taxon>Negarnaviricota</taxon>
        <taxon>Haploviricotina</taxon>
        <taxon>Monjiviricetes</taxon>
        <taxon>Mononegavirales</taxon>
        <taxon>Rhabdoviridae</taxon>
        <taxon>Alpharhabdovirinae</taxon>
        <taxon>Sunrhavirus</taxon>
        <taxon>Sunrhavirus ouango</taxon>
    </lineage>
</organism>
<reference evidence="1" key="2">
    <citation type="submission" date="2021-01" db="EMBL/GenBank/DDBJ databases">
        <authorList>
            <person name="Luo D."/>
            <person name="Zhou Z."/>
            <person name="Ge X."/>
            <person name="Shi Z."/>
            <person name="Bourhy H."/>
            <person name="Marc G."/>
            <person name="Dacheux L."/>
        </authorList>
    </citation>
    <scope>NUCLEOTIDE SEQUENCE</scope>
    <source>
        <strain evidence="1">9718RCA</strain>
    </source>
</reference>
<gene>
    <name evidence="1" type="primary">M</name>
</gene>
<evidence type="ECO:0000313" key="1">
    <source>
        <dbReference type="EMBL" id="UAU42890.1"/>
    </source>
</evidence>
<sequence length="165" mass="19378">MNFFRQKSSLEGGPISTSISETKIQLLIYLDIKIIRRGGSDLDKDKLVRHVIDGYRGPGEMEALYIIGVILSERAWVKKKNGEGFAFRGEFNVKFVTENKKLKSRFEHEQCLTVYIKDWTILTTLTIKSAEANRGYDIEKDIRRFFEKYDYKHHNFDLEHQLLIK</sequence>
<proteinExistence type="predicted"/>
<dbReference type="Proteomes" id="UP000829835">
    <property type="component" value="Segment"/>
</dbReference>
<keyword evidence="2" id="KW-1185">Reference proteome</keyword>
<dbReference type="GeneID" id="80539702"/>